<proteinExistence type="predicted"/>
<dbReference type="Proteomes" id="UP000828941">
    <property type="component" value="Chromosome 13"/>
</dbReference>
<organism evidence="1 2">
    <name type="scientific">Bauhinia variegata</name>
    <name type="common">Purple orchid tree</name>
    <name type="synonym">Phanera variegata</name>
    <dbReference type="NCBI Taxonomy" id="167791"/>
    <lineage>
        <taxon>Eukaryota</taxon>
        <taxon>Viridiplantae</taxon>
        <taxon>Streptophyta</taxon>
        <taxon>Embryophyta</taxon>
        <taxon>Tracheophyta</taxon>
        <taxon>Spermatophyta</taxon>
        <taxon>Magnoliopsida</taxon>
        <taxon>eudicotyledons</taxon>
        <taxon>Gunneridae</taxon>
        <taxon>Pentapetalae</taxon>
        <taxon>rosids</taxon>
        <taxon>fabids</taxon>
        <taxon>Fabales</taxon>
        <taxon>Fabaceae</taxon>
        <taxon>Cercidoideae</taxon>
        <taxon>Cercideae</taxon>
        <taxon>Bauhiniinae</taxon>
        <taxon>Bauhinia</taxon>
    </lineage>
</organism>
<evidence type="ECO:0000313" key="2">
    <source>
        <dbReference type="Proteomes" id="UP000828941"/>
    </source>
</evidence>
<dbReference type="EMBL" id="CM039438">
    <property type="protein sequence ID" value="KAI4298280.1"/>
    <property type="molecule type" value="Genomic_DNA"/>
</dbReference>
<gene>
    <name evidence="1" type="ORF">L6164_031857</name>
</gene>
<evidence type="ECO:0000313" key="1">
    <source>
        <dbReference type="EMBL" id="KAI4298280.1"/>
    </source>
</evidence>
<reference evidence="1 2" key="1">
    <citation type="journal article" date="2022" name="DNA Res.">
        <title>Chromosomal-level genome assembly of the orchid tree Bauhinia variegata (Leguminosae; Cercidoideae) supports the allotetraploid origin hypothesis of Bauhinia.</title>
        <authorList>
            <person name="Zhong Y."/>
            <person name="Chen Y."/>
            <person name="Zheng D."/>
            <person name="Pang J."/>
            <person name="Liu Y."/>
            <person name="Luo S."/>
            <person name="Meng S."/>
            <person name="Qian L."/>
            <person name="Wei D."/>
            <person name="Dai S."/>
            <person name="Zhou R."/>
        </authorList>
    </citation>
    <scope>NUCLEOTIDE SEQUENCE [LARGE SCALE GENOMIC DNA]</scope>
    <source>
        <strain evidence="1">BV-YZ2020</strain>
    </source>
</reference>
<keyword evidence="2" id="KW-1185">Reference proteome</keyword>
<comment type="caution">
    <text evidence="1">The sequence shown here is derived from an EMBL/GenBank/DDBJ whole genome shotgun (WGS) entry which is preliminary data.</text>
</comment>
<sequence>MMNSLLAYNLGGVEMSCHRCKREFKSYRIFENHLKAHQDVAKLQRYNQNGSNSAQISIDSTSSNLSLLSTTGNSFGHLGNNPLVSTAAKSLDIMSPNLSSASNNIASSTPLAPIGYHRNPDYLFKDSSIQHKLEMKKFPSMKEPTIVRNFLLKDAKSAFPTSGIMNDAQGKYLDKGKVGQKEYTHSCYYCNKVFNDYHALGGHLRAHQEEIKIRRNQNYAGPSRNPIDGTTSNPILSMNSLDKTSSTFLIKDPSLSKGIYSENSINGDPNIQLTLSPNYSYARNKMKASSTSCVRRTLPSTLPMDSPSYMVPMMNGFNQGIDSNKFRSSPYDHSTNLACKRAGEQWLRVQGDEITASSSKRSKINFIPPVFHETKMPKKKGSLLVKDANLGKDKSAACDNADDHARENCEAKLDLSLHL</sequence>
<accession>A0ACB9KM78</accession>
<name>A0ACB9KM78_BAUVA</name>
<protein>
    <submittedName>
        <fullName evidence="1">Uncharacterized protein</fullName>
    </submittedName>
</protein>